<evidence type="ECO:0008006" key="3">
    <source>
        <dbReference type="Google" id="ProtNLM"/>
    </source>
</evidence>
<organism evidence="1 2">
    <name type="scientific">Photorhabdus tasmaniensis</name>
    <dbReference type="NCBI Taxonomy" id="1004159"/>
    <lineage>
        <taxon>Bacteria</taxon>
        <taxon>Pseudomonadati</taxon>
        <taxon>Pseudomonadota</taxon>
        <taxon>Gammaproteobacteria</taxon>
        <taxon>Enterobacterales</taxon>
        <taxon>Morganellaceae</taxon>
        <taxon>Photorhabdus</taxon>
    </lineage>
</organism>
<gene>
    <name evidence="1" type="ORF">C5471_19190</name>
</gene>
<proteinExistence type="predicted"/>
<reference evidence="1 2" key="1">
    <citation type="submission" date="2018-02" db="EMBL/GenBank/DDBJ databases">
        <authorList>
            <person name="Machado R.A."/>
        </authorList>
    </citation>
    <scope>NUCLEOTIDE SEQUENCE [LARGE SCALE GENOMIC DNA]</scope>
    <source>
        <strain evidence="1 2">T327</strain>
    </source>
</reference>
<comment type="caution">
    <text evidence="1">The sequence shown here is derived from an EMBL/GenBank/DDBJ whole genome shotgun (WGS) entry which is preliminary data.</text>
</comment>
<evidence type="ECO:0000313" key="1">
    <source>
        <dbReference type="EMBL" id="NHB89707.1"/>
    </source>
</evidence>
<protein>
    <recommendedName>
        <fullName evidence="3">Transcriptional regulator</fullName>
    </recommendedName>
</protein>
<evidence type="ECO:0000313" key="2">
    <source>
        <dbReference type="Proteomes" id="UP000697802"/>
    </source>
</evidence>
<accession>A0ABX0GN96</accession>
<dbReference type="EMBL" id="PUJU01000053">
    <property type="protein sequence ID" value="NHB89707.1"/>
    <property type="molecule type" value="Genomic_DNA"/>
</dbReference>
<keyword evidence="2" id="KW-1185">Reference proteome</keyword>
<sequence>MEYAKDIKITCKPEALESFWLHCILETGNNEFAQLMGIHPSTSSRDKSRIAKLASQLIAKYGLPAWAYQIPDHKPVVVIEGEHAEMLIKALERKGKIKRKAPSAVTAGVDEARQIEMYSR</sequence>
<dbReference type="Proteomes" id="UP000697802">
    <property type="component" value="Unassembled WGS sequence"/>
</dbReference>
<dbReference type="RefSeq" id="WP_133815843.1">
    <property type="nucleotide sequence ID" value="NZ_CAWPIF010000053.1"/>
</dbReference>
<name>A0ABX0GN96_9GAMM</name>